<dbReference type="Gene3D" id="3.90.1860.10">
    <property type="entry name" value="tRNA-splicing ligase RtcB"/>
    <property type="match status" value="1"/>
</dbReference>
<dbReference type="PANTHER" id="PTHR43749">
    <property type="entry name" value="RNA-SPLICING LIGASE RTCB"/>
    <property type="match status" value="1"/>
</dbReference>
<dbReference type="GO" id="GO:0005525">
    <property type="term" value="F:GTP binding"/>
    <property type="evidence" value="ECO:0007669"/>
    <property type="project" value="UniProtKB-KW"/>
</dbReference>
<keyword evidence="3 11" id="KW-0479">Metal-binding</keyword>
<sequence>MRTHIFGQHDEKTLAQFYQVAQRAVRAALMADGHLGYVMPIGGVAAYRSQVSVVGVGFDIACGNAAIRTNLRLEKIEGRLEELADEIAATISFGLGRSNRANDAPTDHPLFEDEAWEAIPKAHREALREKARAQLGTVGGGNHYVDVFADEKERIWIGVHFGSRGLGHTIASGFMALAQNRSWGERVPESEALLDLKSPLGQAYWAAMGLAGRYAYAGREWVARKVVALLGAREEELVHNHHNFAWKEVHDGEELVVVRKGATPAFPGQKGFVGGSMGDDAVILQGSTLASAQPLQKAALFSTVHGAGRVMSRRQALGKRRGSGVNPEAMRSWLKRKGVVLRGGDLDEAPQVYRRLSDVLKAQGPTIEVLHVLRPLVVVMAGAGEFDPYKD</sequence>
<evidence type="ECO:0000256" key="10">
    <source>
        <dbReference type="PIRSR" id="PIRSR601233-2"/>
    </source>
</evidence>
<dbReference type="GO" id="GO:0042245">
    <property type="term" value="P:RNA repair"/>
    <property type="evidence" value="ECO:0007669"/>
    <property type="project" value="UniProtKB-KW"/>
</dbReference>
<dbReference type="InterPro" id="IPR001233">
    <property type="entry name" value="RtcB"/>
</dbReference>
<evidence type="ECO:0000256" key="8">
    <source>
        <dbReference type="ARBA" id="ARBA00047746"/>
    </source>
</evidence>
<evidence type="ECO:0000256" key="4">
    <source>
        <dbReference type="ARBA" id="ARBA00022741"/>
    </source>
</evidence>
<name>A0A399EWX7_9DEIN</name>
<evidence type="ECO:0000256" key="3">
    <source>
        <dbReference type="ARBA" id="ARBA00022723"/>
    </source>
</evidence>
<dbReference type="OrthoDB" id="9802323at2"/>
<dbReference type="PANTHER" id="PTHR43749:SF2">
    <property type="entry name" value="RNA-SPLICING LIGASE RTCB"/>
    <property type="match status" value="1"/>
</dbReference>
<organism evidence="12 13">
    <name type="scientific">Meiothermus luteus</name>
    <dbReference type="NCBI Taxonomy" id="2026184"/>
    <lineage>
        <taxon>Bacteria</taxon>
        <taxon>Thermotogati</taxon>
        <taxon>Deinococcota</taxon>
        <taxon>Deinococci</taxon>
        <taxon>Thermales</taxon>
        <taxon>Thermaceae</taxon>
        <taxon>Meiothermus</taxon>
    </lineage>
</organism>
<keyword evidence="2 12" id="KW-0436">Ligase</keyword>
<dbReference type="GO" id="GO:0030145">
    <property type="term" value="F:manganese ion binding"/>
    <property type="evidence" value="ECO:0007669"/>
    <property type="project" value="TreeGrafter"/>
</dbReference>
<dbReference type="InterPro" id="IPR036025">
    <property type="entry name" value="RtcB-like_sf"/>
</dbReference>
<keyword evidence="4 10" id="KW-0547">Nucleotide-binding</keyword>
<keyword evidence="6 10" id="KW-0342">GTP-binding</keyword>
<evidence type="ECO:0000313" key="12">
    <source>
        <dbReference type="EMBL" id="RIH87599.1"/>
    </source>
</evidence>
<evidence type="ECO:0000256" key="11">
    <source>
        <dbReference type="PIRSR" id="PIRSR601233-3"/>
    </source>
</evidence>
<dbReference type="GO" id="GO:0006281">
    <property type="term" value="P:DNA repair"/>
    <property type="evidence" value="ECO:0007669"/>
    <property type="project" value="TreeGrafter"/>
</dbReference>
<dbReference type="InterPro" id="IPR052915">
    <property type="entry name" value="RtcB-like"/>
</dbReference>
<protein>
    <recommendedName>
        <fullName evidence="1">3'-phosphate/5'-hydroxy nucleic acid ligase</fullName>
        <ecNumber evidence="1">6.5.1.8</ecNumber>
    </recommendedName>
</protein>
<evidence type="ECO:0000256" key="6">
    <source>
        <dbReference type="ARBA" id="ARBA00023134"/>
    </source>
</evidence>
<feature type="binding site" evidence="10">
    <location>
        <begin position="242"/>
        <end position="243"/>
    </location>
    <ligand>
        <name>GMP</name>
        <dbReference type="ChEBI" id="CHEBI:58115"/>
    </ligand>
</feature>
<feature type="binding site" evidence="10">
    <location>
        <begin position="305"/>
        <end position="308"/>
    </location>
    <ligand>
        <name>GMP</name>
        <dbReference type="ChEBI" id="CHEBI:58115"/>
    </ligand>
</feature>
<dbReference type="GO" id="GO:0003909">
    <property type="term" value="F:DNA ligase activity"/>
    <property type="evidence" value="ECO:0007669"/>
    <property type="project" value="TreeGrafter"/>
</dbReference>
<dbReference type="EC" id="6.5.1.8" evidence="1"/>
<dbReference type="GO" id="GO:0170057">
    <property type="term" value="F:RNA ligase (GTP) activity"/>
    <property type="evidence" value="ECO:0007669"/>
    <property type="project" value="UniProtKB-EC"/>
</dbReference>
<keyword evidence="5" id="KW-0692">RNA repair</keyword>
<proteinExistence type="predicted"/>
<dbReference type="Pfam" id="PF01139">
    <property type="entry name" value="RtcB"/>
    <property type="match status" value="1"/>
</dbReference>
<comment type="cofactor">
    <cofactor evidence="11">
        <name>Mn(2+)</name>
        <dbReference type="ChEBI" id="CHEBI:29035"/>
    </cofactor>
    <text evidence="11">Binds 2 manganese ions per subunit.</text>
</comment>
<feature type="binding site" evidence="11">
    <location>
        <position position="143"/>
    </location>
    <ligand>
        <name>Mn(2+)</name>
        <dbReference type="ChEBI" id="CHEBI:29035"/>
        <label>1</label>
    </ligand>
</feature>
<feature type="binding site" evidence="11">
    <location>
        <position position="59"/>
    </location>
    <ligand>
        <name>Mn(2+)</name>
        <dbReference type="ChEBI" id="CHEBI:29035"/>
        <label>1</label>
    </ligand>
</feature>
<feature type="binding site" evidence="11">
    <location>
        <position position="242"/>
    </location>
    <ligand>
        <name>Mn(2+)</name>
        <dbReference type="ChEBI" id="CHEBI:29035"/>
        <label>2</label>
    </ligand>
</feature>
<feature type="active site" description="GMP-histidine intermediate" evidence="9">
    <location>
        <position position="305"/>
    </location>
</feature>
<evidence type="ECO:0000256" key="2">
    <source>
        <dbReference type="ARBA" id="ARBA00022598"/>
    </source>
</evidence>
<reference evidence="12 13" key="1">
    <citation type="submission" date="2018-08" db="EMBL/GenBank/DDBJ databases">
        <title>Meiothermus luteus KCTC 52599 genome sequencing project.</title>
        <authorList>
            <person name="Da Costa M.S."/>
            <person name="Albuquerque L."/>
            <person name="Raposo P."/>
            <person name="Froufe H.J.C."/>
            <person name="Barroso C.S."/>
            <person name="Egas C."/>
        </authorList>
    </citation>
    <scope>NUCLEOTIDE SEQUENCE [LARGE SCALE GENOMIC DNA]</scope>
    <source>
        <strain evidence="12 13">KCTC 52599</strain>
    </source>
</reference>
<evidence type="ECO:0000256" key="9">
    <source>
        <dbReference type="PIRSR" id="PIRSR601233-1"/>
    </source>
</evidence>
<evidence type="ECO:0000313" key="13">
    <source>
        <dbReference type="Proteomes" id="UP000265800"/>
    </source>
</evidence>
<evidence type="ECO:0000256" key="1">
    <source>
        <dbReference type="ARBA" id="ARBA00012726"/>
    </source>
</evidence>
<keyword evidence="13" id="KW-1185">Reference proteome</keyword>
<evidence type="ECO:0000256" key="7">
    <source>
        <dbReference type="ARBA" id="ARBA00023211"/>
    </source>
</evidence>
<feature type="binding site" evidence="11">
    <location>
        <position position="160"/>
    </location>
    <ligand>
        <name>Mn(2+)</name>
        <dbReference type="ChEBI" id="CHEBI:29035"/>
        <label>2</label>
    </ligand>
</feature>
<gene>
    <name evidence="12" type="primary">rtcB</name>
    <name evidence="12" type="ORF">Mlute_00909</name>
</gene>
<dbReference type="RefSeq" id="WP_119359576.1">
    <property type="nucleotide sequence ID" value="NZ_QWKZ01000020.1"/>
</dbReference>
<dbReference type="SUPFAM" id="SSF103365">
    <property type="entry name" value="Hypothetical protein PH1602"/>
    <property type="match status" value="1"/>
</dbReference>
<dbReference type="AlphaFoldDB" id="A0A399EWX7"/>
<comment type="caution">
    <text evidence="12">The sequence shown here is derived from an EMBL/GenBank/DDBJ whole genome shotgun (WGS) entry which is preliminary data.</text>
</comment>
<accession>A0A399EWX7</accession>
<feature type="binding site" evidence="10">
    <location>
        <begin position="274"/>
        <end position="277"/>
    </location>
    <ligand>
        <name>GMP</name>
        <dbReference type="ChEBI" id="CHEBI:58115"/>
    </ligand>
</feature>
<keyword evidence="7 11" id="KW-0464">Manganese</keyword>
<comment type="catalytic activity">
    <reaction evidence="8">
        <text>a 3'-end 3'-phospho-ribonucleotide-RNA + a 5'-end dephospho-ribonucleoside-RNA + GTP = a ribonucleotidyl-ribonucleotide-RNA + GMP + diphosphate</text>
        <dbReference type="Rhea" id="RHEA:68076"/>
        <dbReference type="Rhea" id="RHEA-COMP:10463"/>
        <dbReference type="Rhea" id="RHEA-COMP:13936"/>
        <dbReference type="Rhea" id="RHEA-COMP:17355"/>
        <dbReference type="ChEBI" id="CHEBI:33019"/>
        <dbReference type="ChEBI" id="CHEBI:37565"/>
        <dbReference type="ChEBI" id="CHEBI:58115"/>
        <dbReference type="ChEBI" id="CHEBI:83062"/>
        <dbReference type="ChEBI" id="CHEBI:138284"/>
        <dbReference type="ChEBI" id="CHEBI:173118"/>
        <dbReference type="EC" id="6.5.1.8"/>
    </reaction>
</comment>
<dbReference type="EMBL" id="QWKZ01000020">
    <property type="protein sequence ID" value="RIH87599.1"/>
    <property type="molecule type" value="Genomic_DNA"/>
</dbReference>
<dbReference type="GO" id="GO:0006396">
    <property type="term" value="P:RNA processing"/>
    <property type="evidence" value="ECO:0007669"/>
    <property type="project" value="InterPro"/>
</dbReference>
<dbReference type="Proteomes" id="UP000265800">
    <property type="component" value="Unassembled WGS sequence"/>
</dbReference>
<evidence type="ECO:0000256" key="5">
    <source>
        <dbReference type="ARBA" id="ARBA00022800"/>
    </source>
</evidence>